<dbReference type="OrthoDB" id="6152807at2759"/>
<sequence>MKKETVIVGCIYRPPPGNNFAANSLVDNEINLALRAAKSAVHHKKNTGLLIAGHFNFPYVKWLNDGSVSVFGNEDSPGSKFIELLNGESLYQHVNKPTFRKANGSLSNTLDYIITDSPYRKHYVNDSAPLGAREQAHLTLTWEYQLATCTSEVSISCRYKYNQVEYAKLNKAFETANWDKIFTEQDVNSS</sequence>
<organism evidence="2 3">
    <name type="scientific">Brachionus plicatilis</name>
    <name type="common">Marine rotifer</name>
    <name type="synonym">Brachionus muelleri</name>
    <dbReference type="NCBI Taxonomy" id="10195"/>
    <lineage>
        <taxon>Eukaryota</taxon>
        <taxon>Metazoa</taxon>
        <taxon>Spiralia</taxon>
        <taxon>Gnathifera</taxon>
        <taxon>Rotifera</taxon>
        <taxon>Eurotatoria</taxon>
        <taxon>Monogononta</taxon>
        <taxon>Pseudotrocha</taxon>
        <taxon>Ploima</taxon>
        <taxon>Brachionidae</taxon>
        <taxon>Brachionus</taxon>
    </lineage>
</organism>
<keyword evidence="2" id="KW-0548">Nucleotidyltransferase</keyword>
<evidence type="ECO:0000259" key="1">
    <source>
        <dbReference type="Pfam" id="PF14529"/>
    </source>
</evidence>
<dbReference type="Proteomes" id="UP000276133">
    <property type="component" value="Unassembled WGS sequence"/>
</dbReference>
<keyword evidence="2" id="KW-0695">RNA-directed DNA polymerase</keyword>
<dbReference type="PANTHER" id="PTHR33395">
    <property type="entry name" value="TRANSCRIPTASE, PUTATIVE-RELATED-RELATED"/>
    <property type="match status" value="1"/>
</dbReference>
<name>A0A3M7RQX3_BRAPC</name>
<dbReference type="InterPro" id="IPR036691">
    <property type="entry name" value="Endo/exonu/phosph_ase_sf"/>
</dbReference>
<evidence type="ECO:0000313" key="3">
    <source>
        <dbReference type="Proteomes" id="UP000276133"/>
    </source>
</evidence>
<dbReference type="PANTHER" id="PTHR33395:SF22">
    <property type="entry name" value="REVERSE TRANSCRIPTASE DOMAIN-CONTAINING PROTEIN"/>
    <property type="match status" value="1"/>
</dbReference>
<dbReference type="GO" id="GO:0061343">
    <property type="term" value="P:cell adhesion involved in heart morphogenesis"/>
    <property type="evidence" value="ECO:0007669"/>
    <property type="project" value="TreeGrafter"/>
</dbReference>
<dbReference type="GO" id="GO:0003964">
    <property type="term" value="F:RNA-directed DNA polymerase activity"/>
    <property type="evidence" value="ECO:0007669"/>
    <property type="project" value="UniProtKB-KW"/>
</dbReference>
<keyword evidence="3" id="KW-1185">Reference proteome</keyword>
<protein>
    <submittedName>
        <fullName evidence="2">RNA-directed DNA polymerase from mobile element jockey-like</fullName>
    </submittedName>
</protein>
<reference evidence="2 3" key="1">
    <citation type="journal article" date="2018" name="Sci. Rep.">
        <title>Genomic signatures of local adaptation to the degree of environmental predictability in rotifers.</title>
        <authorList>
            <person name="Franch-Gras L."/>
            <person name="Hahn C."/>
            <person name="Garcia-Roger E.M."/>
            <person name="Carmona M.J."/>
            <person name="Serra M."/>
            <person name="Gomez A."/>
        </authorList>
    </citation>
    <scope>NUCLEOTIDE SEQUENCE [LARGE SCALE GENOMIC DNA]</scope>
    <source>
        <strain evidence="2">HYR1</strain>
    </source>
</reference>
<feature type="non-terminal residue" evidence="2">
    <location>
        <position position="190"/>
    </location>
</feature>
<gene>
    <name evidence="2" type="ORF">BpHYR1_014810</name>
</gene>
<dbReference type="Gene3D" id="3.60.10.10">
    <property type="entry name" value="Endonuclease/exonuclease/phosphatase"/>
    <property type="match status" value="1"/>
</dbReference>
<dbReference type="AlphaFoldDB" id="A0A3M7RQX3"/>
<comment type="caution">
    <text evidence="2">The sequence shown here is derived from an EMBL/GenBank/DDBJ whole genome shotgun (WGS) entry which is preliminary data.</text>
</comment>
<keyword evidence="2" id="KW-0808">Transferase</keyword>
<dbReference type="GO" id="GO:0031012">
    <property type="term" value="C:extracellular matrix"/>
    <property type="evidence" value="ECO:0007669"/>
    <property type="project" value="TreeGrafter"/>
</dbReference>
<dbReference type="Pfam" id="PF14529">
    <property type="entry name" value="Exo_endo_phos_2"/>
    <property type="match status" value="1"/>
</dbReference>
<dbReference type="EMBL" id="REGN01002864">
    <property type="protein sequence ID" value="RNA25747.1"/>
    <property type="molecule type" value="Genomic_DNA"/>
</dbReference>
<accession>A0A3M7RQX3</accession>
<dbReference type="GO" id="GO:0007508">
    <property type="term" value="P:larval heart development"/>
    <property type="evidence" value="ECO:0007669"/>
    <property type="project" value="TreeGrafter"/>
</dbReference>
<proteinExistence type="predicted"/>
<dbReference type="InterPro" id="IPR005135">
    <property type="entry name" value="Endo/exonuclease/phosphatase"/>
</dbReference>
<feature type="domain" description="Endonuclease/exonuclease/phosphatase" evidence="1">
    <location>
        <begin position="10"/>
        <end position="125"/>
    </location>
</feature>
<evidence type="ECO:0000313" key="2">
    <source>
        <dbReference type="EMBL" id="RNA25747.1"/>
    </source>
</evidence>